<evidence type="ECO:0000256" key="7">
    <source>
        <dbReference type="ARBA" id="ARBA00022801"/>
    </source>
</evidence>
<dbReference type="NCBIfam" id="NF008131">
    <property type="entry name" value="PRK10879.1"/>
    <property type="match status" value="1"/>
</dbReference>
<keyword evidence="5" id="KW-0645">Protease</keyword>
<dbReference type="PANTHER" id="PTHR43226:SF4">
    <property type="entry name" value="XAA-PRO AMINOPEPTIDASE 3"/>
    <property type="match status" value="1"/>
</dbReference>
<feature type="domain" description="Aminopeptidase P N-terminal" evidence="10">
    <location>
        <begin position="4"/>
        <end position="138"/>
    </location>
</feature>
<dbReference type="RefSeq" id="WP_321552459.1">
    <property type="nucleotide sequence ID" value="NZ_JAXIVU010000002.1"/>
</dbReference>
<dbReference type="EC" id="3.4.11.9" evidence="4"/>
<sequence length="444" mass="49588">MSSISMSEYAQRRQQLMQRMAPNSIAIVPAAPVSLRNNSVEYPYRQNSDFFYLSGFSEPEAVLVIIPQRSQGQFVLFCRDRDPERELWDGLRAGQAGAIEQYKANEAFSISEIDNILPGLLEGRERVYYSIGNHPTFDQQVMSWVNNIRGKARMGVKPPTEFVMLDPLLHEARLHKSPAEIALMQQAAEVSAQAHIRAMQAAQPGLYEYHLEAELDYAFRKGGSRLPAYSSIVASGKNACILHYTENNAQLQDGDLVLIDAGCELACYASDITRTFPVNGRFSPEQKAIYEIVLKANLEAMNHISPKHCWNDAHEATVRVIIEGLLELGLLQGELEVLIAQEAHRPFYMHRAGHWLGLDVHDVGEYKLDGQWRRLTPGMTMTVEPGIYIAVDNFDVPEQWRGIGVRIEDDVVVTQDGCHVLTNSVPKSVAEIEALMAAAQPAGV</sequence>
<evidence type="ECO:0000313" key="12">
    <source>
        <dbReference type="Proteomes" id="UP001294570"/>
    </source>
</evidence>
<evidence type="ECO:0000256" key="9">
    <source>
        <dbReference type="ARBA" id="ARBA00023211"/>
    </source>
</evidence>
<evidence type="ECO:0000256" key="1">
    <source>
        <dbReference type="ARBA" id="ARBA00001424"/>
    </source>
</evidence>
<evidence type="ECO:0000256" key="6">
    <source>
        <dbReference type="ARBA" id="ARBA00022723"/>
    </source>
</evidence>
<name>A0ABU5GNC1_9GAMM</name>
<comment type="caution">
    <text evidence="11">The sequence shown here is derived from an EMBL/GenBank/DDBJ whole genome shotgun (WGS) entry which is preliminary data.</text>
</comment>
<dbReference type="InterPro" id="IPR029149">
    <property type="entry name" value="Creatin/AminoP/Spt16_N"/>
</dbReference>
<dbReference type="InterPro" id="IPR007865">
    <property type="entry name" value="Aminopep_P_N"/>
</dbReference>
<dbReference type="CDD" id="cd01087">
    <property type="entry name" value="Prolidase"/>
    <property type="match status" value="1"/>
</dbReference>
<accession>A0ABU5GNC1</accession>
<reference evidence="11 12" key="1">
    <citation type="submission" date="2023-12" db="EMBL/GenBank/DDBJ databases">
        <title>Denitrificimonas halotolerans sp. nov.,a novel species isolated from landfill leachate.</title>
        <authorList>
            <person name="Wang S."/>
        </authorList>
    </citation>
    <scope>NUCLEOTIDE SEQUENCE [LARGE SCALE GENOMIC DNA]</scope>
    <source>
        <strain evidence="11 12">JX-1</strain>
    </source>
</reference>
<keyword evidence="12" id="KW-1185">Reference proteome</keyword>
<comment type="cofactor">
    <cofactor evidence="2">
        <name>Mn(2+)</name>
        <dbReference type="ChEBI" id="CHEBI:29035"/>
    </cofactor>
</comment>
<dbReference type="PANTHER" id="PTHR43226">
    <property type="entry name" value="XAA-PRO AMINOPEPTIDASE 3"/>
    <property type="match status" value="1"/>
</dbReference>
<dbReference type="Proteomes" id="UP001294570">
    <property type="component" value="Unassembled WGS sequence"/>
</dbReference>
<keyword evidence="6" id="KW-0479">Metal-binding</keyword>
<keyword evidence="7 11" id="KW-0378">Hydrolase</keyword>
<dbReference type="SMART" id="SM01011">
    <property type="entry name" value="AMP_N"/>
    <property type="match status" value="1"/>
</dbReference>
<dbReference type="Pfam" id="PF00557">
    <property type="entry name" value="Peptidase_M24"/>
    <property type="match status" value="1"/>
</dbReference>
<proteinExistence type="inferred from homology"/>
<comment type="similarity">
    <text evidence="3">Belongs to the peptidase M24B family.</text>
</comment>
<dbReference type="Gene3D" id="3.90.230.10">
    <property type="entry name" value="Creatinase/methionine aminopeptidase superfamily"/>
    <property type="match status" value="1"/>
</dbReference>
<organism evidence="11 12">
    <name type="scientific">Denitrificimonas halotolerans</name>
    <dbReference type="NCBI Taxonomy" id="3098930"/>
    <lineage>
        <taxon>Bacteria</taxon>
        <taxon>Pseudomonadati</taxon>
        <taxon>Pseudomonadota</taxon>
        <taxon>Gammaproteobacteria</taxon>
        <taxon>Pseudomonadales</taxon>
        <taxon>Pseudomonadaceae</taxon>
        <taxon>Denitrificimonas</taxon>
    </lineage>
</organism>
<dbReference type="SUPFAM" id="SSF53092">
    <property type="entry name" value="Creatinase/prolidase N-terminal domain"/>
    <property type="match status" value="1"/>
</dbReference>
<dbReference type="SUPFAM" id="SSF55920">
    <property type="entry name" value="Creatinase/aminopeptidase"/>
    <property type="match status" value="1"/>
</dbReference>
<keyword evidence="8" id="KW-0482">Metalloprotease</keyword>
<dbReference type="GO" id="GO:0004177">
    <property type="term" value="F:aminopeptidase activity"/>
    <property type="evidence" value="ECO:0007669"/>
    <property type="project" value="UniProtKB-KW"/>
</dbReference>
<evidence type="ECO:0000256" key="5">
    <source>
        <dbReference type="ARBA" id="ARBA00022670"/>
    </source>
</evidence>
<protein>
    <recommendedName>
        <fullName evidence="4">Xaa-Pro aminopeptidase</fullName>
        <ecNumber evidence="4">3.4.11.9</ecNumber>
    </recommendedName>
</protein>
<dbReference type="InterPro" id="IPR036005">
    <property type="entry name" value="Creatinase/aminopeptidase-like"/>
</dbReference>
<evidence type="ECO:0000256" key="4">
    <source>
        <dbReference type="ARBA" id="ARBA00012574"/>
    </source>
</evidence>
<keyword evidence="9" id="KW-0464">Manganese</keyword>
<dbReference type="Pfam" id="PF05195">
    <property type="entry name" value="AMP_N"/>
    <property type="match status" value="1"/>
</dbReference>
<evidence type="ECO:0000313" key="11">
    <source>
        <dbReference type="EMBL" id="MDY7218354.1"/>
    </source>
</evidence>
<evidence type="ECO:0000256" key="3">
    <source>
        <dbReference type="ARBA" id="ARBA00008766"/>
    </source>
</evidence>
<dbReference type="InterPro" id="IPR052433">
    <property type="entry name" value="X-Pro_dipept-like"/>
</dbReference>
<dbReference type="InterPro" id="IPR000994">
    <property type="entry name" value="Pept_M24"/>
</dbReference>
<gene>
    <name evidence="11" type="primary">pepP</name>
    <name evidence="11" type="ORF">TOI97_01985</name>
</gene>
<comment type="catalytic activity">
    <reaction evidence="1">
        <text>Release of any N-terminal amino acid, including proline, that is linked to proline, even from a dipeptide or tripeptide.</text>
        <dbReference type="EC" id="3.4.11.9"/>
    </reaction>
</comment>
<dbReference type="Gene3D" id="3.40.350.10">
    <property type="entry name" value="Creatinase/prolidase N-terminal domain"/>
    <property type="match status" value="1"/>
</dbReference>
<evidence type="ECO:0000256" key="8">
    <source>
        <dbReference type="ARBA" id="ARBA00023049"/>
    </source>
</evidence>
<evidence type="ECO:0000256" key="2">
    <source>
        <dbReference type="ARBA" id="ARBA00001936"/>
    </source>
</evidence>
<dbReference type="EMBL" id="JAXIVU010000002">
    <property type="protein sequence ID" value="MDY7218354.1"/>
    <property type="molecule type" value="Genomic_DNA"/>
</dbReference>
<keyword evidence="11" id="KW-0031">Aminopeptidase</keyword>
<evidence type="ECO:0000259" key="10">
    <source>
        <dbReference type="SMART" id="SM01011"/>
    </source>
</evidence>